<dbReference type="HOGENOM" id="CLU_1545376_0_0_11"/>
<sequence>MASAESREFDGQISSGDVDCSYMVTLYNSGRWFVTADFHDNGGILGDAFVLEFPVAGGRGIRLDHGTSALGAGDTLRMNDDGLDPFIREHWPAIRDTPLTAKLFVSPDIMTLVVGIFVGILAIGSVIAAGKFVSSDGKTVVGPCANQLPGDHGQCLQFRHVSEGDPGSSTITG</sequence>
<evidence type="ECO:0000313" key="3">
    <source>
        <dbReference type="Proteomes" id="UP000002484"/>
    </source>
</evidence>
<proteinExistence type="predicted"/>
<keyword evidence="1" id="KW-0812">Transmembrane</keyword>
<dbReference type="OrthoDB" id="9920468at2"/>
<accession>E3IW05</accession>
<dbReference type="Proteomes" id="UP000002484">
    <property type="component" value="Chromosome"/>
</dbReference>
<dbReference type="EMBL" id="CP002299">
    <property type="protein sequence ID" value="ADP84933.1"/>
    <property type="molecule type" value="Genomic_DNA"/>
</dbReference>
<dbReference type="InParanoid" id="E3IW05"/>
<feature type="transmembrane region" description="Helical" evidence="1">
    <location>
        <begin position="109"/>
        <end position="129"/>
    </location>
</feature>
<dbReference type="STRING" id="298654.FraEuI1c_6966"/>
<gene>
    <name evidence="2" type="ordered locus">FraEuI1c_6966</name>
</gene>
<keyword evidence="1" id="KW-0472">Membrane</keyword>
<dbReference type="AlphaFoldDB" id="E3IW05"/>
<keyword evidence="1" id="KW-1133">Transmembrane helix</keyword>
<name>E3IW05_PSEI1</name>
<evidence type="ECO:0000313" key="2">
    <source>
        <dbReference type="EMBL" id="ADP84933.1"/>
    </source>
</evidence>
<protein>
    <submittedName>
        <fullName evidence="2">Uncharacterized protein</fullName>
    </submittedName>
</protein>
<reference evidence="2 3" key="1">
    <citation type="submission" date="2010-10" db="EMBL/GenBank/DDBJ databases">
        <title>Complete sequence of Frankia sp. EuI1c.</title>
        <authorList>
            <consortium name="US DOE Joint Genome Institute"/>
            <person name="Lucas S."/>
            <person name="Copeland A."/>
            <person name="Lapidus A."/>
            <person name="Cheng J.-F."/>
            <person name="Bruce D."/>
            <person name="Goodwin L."/>
            <person name="Pitluck S."/>
            <person name="Chertkov O."/>
            <person name="Detter J.C."/>
            <person name="Han C."/>
            <person name="Tapia R."/>
            <person name="Land M."/>
            <person name="Hauser L."/>
            <person name="Jeffries C."/>
            <person name="Kyrpides N."/>
            <person name="Ivanova N."/>
            <person name="Mikhailova N."/>
            <person name="Beauchemin N."/>
            <person name="Sen A."/>
            <person name="Sur S.A."/>
            <person name="Gtari M."/>
            <person name="Wall L."/>
            <person name="Tisa L."/>
            <person name="Woyke T."/>
        </authorList>
    </citation>
    <scope>NUCLEOTIDE SEQUENCE [LARGE SCALE GENOMIC DNA]</scope>
    <source>
        <strain evidence="3">DSM 45817 / CECT 9037 / EuI1c</strain>
    </source>
</reference>
<dbReference type="RefSeq" id="WP_013428044.1">
    <property type="nucleotide sequence ID" value="NC_014666.1"/>
</dbReference>
<organism evidence="2 3">
    <name type="scientific">Pseudofrankia inefficax (strain DSM 45817 / CECT 9037 / DDB 130130 / EuI1c)</name>
    <name type="common">Frankia inefficax</name>
    <dbReference type="NCBI Taxonomy" id="298654"/>
    <lineage>
        <taxon>Bacteria</taxon>
        <taxon>Bacillati</taxon>
        <taxon>Actinomycetota</taxon>
        <taxon>Actinomycetes</taxon>
        <taxon>Frankiales</taxon>
        <taxon>Frankiaceae</taxon>
        <taxon>Pseudofrankia</taxon>
    </lineage>
</organism>
<dbReference type="KEGG" id="fri:FraEuI1c_6966"/>
<evidence type="ECO:0000256" key="1">
    <source>
        <dbReference type="SAM" id="Phobius"/>
    </source>
</evidence>
<keyword evidence="3" id="KW-1185">Reference proteome</keyword>